<dbReference type="PANTHER" id="PTHR45749:SF21">
    <property type="entry name" value="DUF4371 DOMAIN-CONTAINING PROTEIN"/>
    <property type="match status" value="1"/>
</dbReference>
<evidence type="ECO:0000313" key="3">
    <source>
        <dbReference type="Proteomes" id="UP000299102"/>
    </source>
</evidence>
<accession>A0A4C1VWV2</accession>
<dbReference type="AlphaFoldDB" id="A0A4C1VWV2"/>
<feature type="region of interest" description="Disordered" evidence="1">
    <location>
        <begin position="569"/>
        <end position="605"/>
    </location>
</feature>
<gene>
    <name evidence="2" type="ORF">EVAR_30455_1</name>
</gene>
<proteinExistence type="predicted"/>
<dbReference type="PANTHER" id="PTHR45749">
    <property type="match status" value="1"/>
</dbReference>
<reference evidence="2 3" key="1">
    <citation type="journal article" date="2019" name="Commun. Biol.">
        <title>The bagworm genome reveals a unique fibroin gene that provides high tensile strength.</title>
        <authorList>
            <person name="Kono N."/>
            <person name="Nakamura H."/>
            <person name="Ohtoshi R."/>
            <person name="Tomita M."/>
            <person name="Numata K."/>
            <person name="Arakawa K."/>
        </authorList>
    </citation>
    <scope>NUCLEOTIDE SEQUENCE [LARGE SCALE GENOMIC DNA]</scope>
</reference>
<evidence type="ECO:0000256" key="1">
    <source>
        <dbReference type="SAM" id="MobiDB-lite"/>
    </source>
</evidence>
<organism evidence="2 3">
    <name type="scientific">Eumeta variegata</name>
    <name type="common">Bagworm moth</name>
    <name type="synonym">Eumeta japonica</name>
    <dbReference type="NCBI Taxonomy" id="151549"/>
    <lineage>
        <taxon>Eukaryota</taxon>
        <taxon>Metazoa</taxon>
        <taxon>Ecdysozoa</taxon>
        <taxon>Arthropoda</taxon>
        <taxon>Hexapoda</taxon>
        <taxon>Insecta</taxon>
        <taxon>Pterygota</taxon>
        <taxon>Neoptera</taxon>
        <taxon>Endopterygota</taxon>
        <taxon>Lepidoptera</taxon>
        <taxon>Glossata</taxon>
        <taxon>Ditrysia</taxon>
        <taxon>Tineoidea</taxon>
        <taxon>Psychidae</taxon>
        <taxon>Oiketicinae</taxon>
        <taxon>Eumeta</taxon>
    </lineage>
</organism>
<dbReference type="Proteomes" id="UP000299102">
    <property type="component" value="Unassembled WGS sequence"/>
</dbReference>
<evidence type="ECO:0000313" key="2">
    <source>
        <dbReference type="EMBL" id="GBP43498.1"/>
    </source>
</evidence>
<sequence length="677" mass="75614">MRVLVAHSCCSSLRSLFHQLFSPSIIYPIPTQEADNVLATSLGLQMLMGGGIKKNIKTVSSSSSSLNLQPVAMTGKDKIEKFEMWAGHIARLTDQRWTSRVTRWTGPPGKRRPGRPLSRWEDDIKRTAGTNWRLVAQDRDKWKSLEEASLGWPYSRGGICQPGPSLRGPPTGLGCGNRRRGGQRRLSPSFCDLNVKLDQIVRSYNSREMNMVEPAYKHKSGSERRKNKRKIEFQTAVSNPKQSRLSFTFTSQKLEDPQNRSNRQPGIDYRRKSEALYSLTDIANDNQNHGIFLNLVVLLSTYDPVLKAHISEAITESKKRKDSRKVKQEIVIEIQTAKSFSLNVDSCQDVGVVDRAAICVRYVKIGIPQERMLSMVLVRKSTGEDYRALISNEVAHIPSTIILVSGPRRGQPHGPFGPSPTLLTDEFREGRPKSVVVPQNPNVVRELIMQDHHVTCREIKASLGKKSKVKEKNGNEIEIRIETGFCTSIETKSRTKSGIGIKTETSVNHHHQDVGLEFGVESETLGPQAQVRSEERSASAPGPGSERRANAWAPDRVLSKSQLGLVAESELELKARRGTKSRKGPSSESNGRSSPKLSRKGTRIRNECGDGIRVKTVTGLGNENETRIEIYIFDSTEEKNHSTSLLVELRVLTIRASHSQESAEQRLPSRLVININK</sequence>
<feature type="region of interest" description="Disordered" evidence="1">
    <location>
        <begin position="525"/>
        <end position="554"/>
    </location>
</feature>
<dbReference type="EMBL" id="BGZK01000437">
    <property type="protein sequence ID" value="GBP43498.1"/>
    <property type="molecule type" value="Genomic_DNA"/>
</dbReference>
<feature type="compositionally biased region" description="Polar residues" evidence="1">
    <location>
        <begin position="584"/>
        <end position="596"/>
    </location>
</feature>
<keyword evidence="3" id="KW-1185">Reference proteome</keyword>
<comment type="caution">
    <text evidence="2">The sequence shown here is derived from an EMBL/GenBank/DDBJ whole genome shotgun (WGS) entry which is preliminary data.</text>
</comment>
<name>A0A4C1VWV2_EUMVA</name>
<protein>
    <submittedName>
        <fullName evidence="2">Uncharacterized protein</fullName>
    </submittedName>
</protein>